<dbReference type="WBParaSite" id="JU765_v2.g13199.t1">
    <property type="protein sequence ID" value="JU765_v2.g13199.t1"/>
    <property type="gene ID" value="JU765_v2.g13199"/>
</dbReference>
<protein>
    <submittedName>
        <fullName evidence="2">TBC domain-containing protein kinase-like protein</fullName>
    </submittedName>
</protein>
<accession>A0AC34Q5R6</accession>
<evidence type="ECO:0000313" key="2">
    <source>
        <dbReference type="WBParaSite" id="JU765_v2.g13199.t1"/>
    </source>
</evidence>
<name>A0AC34Q5R6_9BILA</name>
<evidence type="ECO:0000313" key="1">
    <source>
        <dbReference type="Proteomes" id="UP000887576"/>
    </source>
</evidence>
<dbReference type="Proteomes" id="UP000887576">
    <property type="component" value="Unplaced"/>
</dbReference>
<sequence>MKNKTVGGFSTVVFETVDNSSIDFYGRFLKLKSLDSPYLSQYVEFTRLACDSSKVAFTAEHPKGAPLSHIFSELTGHQKREIGFHLINAVNHLHKSGLTIGYLSPQNVIVDKIGHSTFVRLIHYGSSYLLGNAAFNGIYNIFTLSPELVMKIPATQRSKDLFALGVLLVSIQMGVDIHADFSLNRYWQALSSVLLEVAESWQDVSLRDYQHILFPKSLINNDSTTSETDPVLEKIIGQLLMIDPMKRPSLDSVLDLFPVKPCIPPKNVDFPPEIQLHLWKLCGKSIEKNILESKFIHVSTSSVLINYGQISRYLKHHGNVQNFVKKDYKIFVQPDKNFHLARESAREYLAQRNMIRYRSGQTNVDTYQKIAASDDRFLKFMTLYEDKTQSRKLLRSDIPNLVRCSLWSEKLTKKTVSTFLFGKCHSPLAPSCKHQLSLDLPRCHQYDEAMSSNNIQSKIALIIEKVLAVNPEYSAYWQGLDSFVAPFALLYANDVEAGFAAAFQMIEKFTPDYFTRHSSHALEESLKLFAKLISYNNSALGYFLRENSLTPSTFAVPWLLTCFAHVFPFSKLFRIFDEMFHRASFFPLCIGLAVLELSATELMDAMKGDEAFKVLGNVSDLDVGTLLKMADEIYEQIPCSCFYRKYAKQNWELSFKVHYSEIESDDLLVPKIDPTDFYSYFIKNDSILIVLGGKSTDFRIVPVVEDVLSETEERKFKSIYSTKKIVGIIGDDPRKVMNLANNLAELLVDKICVVDSLWTSFQFEHDL</sequence>
<proteinExistence type="predicted"/>
<organism evidence="1 2">
    <name type="scientific">Panagrolaimus sp. JU765</name>
    <dbReference type="NCBI Taxonomy" id="591449"/>
    <lineage>
        <taxon>Eukaryota</taxon>
        <taxon>Metazoa</taxon>
        <taxon>Ecdysozoa</taxon>
        <taxon>Nematoda</taxon>
        <taxon>Chromadorea</taxon>
        <taxon>Rhabditida</taxon>
        <taxon>Tylenchina</taxon>
        <taxon>Panagrolaimomorpha</taxon>
        <taxon>Panagrolaimoidea</taxon>
        <taxon>Panagrolaimidae</taxon>
        <taxon>Panagrolaimus</taxon>
    </lineage>
</organism>
<reference evidence="2" key="1">
    <citation type="submission" date="2022-11" db="UniProtKB">
        <authorList>
            <consortium name="WormBaseParasite"/>
        </authorList>
    </citation>
    <scope>IDENTIFICATION</scope>
</reference>